<evidence type="ECO:0000313" key="2">
    <source>
        <dbReference type="Proteomes" id="UP000656881"/>
    </source>
</evidence>
<dbReference type="InterPro" id="IPR010281">
    <property type="entry name" value="DUF885"/>
</dbReference>
<name>A0ABQ2M7V6_9ACTN</name>
<sequence>MNTTAELAERFWAWRDETQPDSMDDLPRVERPSGWVADWSAEAVRELGRRLAEFEGELGKGRLGAGDGLDAPSAPAAPADPGAVDARLLGSALARVRWELDHLRGWQRNPCFYIDQALGPLYCVLLDRRPFAGERAESVLRHLRRVPDTLRHARENLAGHAERPFARSAVRKLDGVEERLTASMRALAPHLPPDEARALPEATETATRALADYRHWLADPRTEADFQERAPVGDLSHFLHRVALLPHRPERIRDMARQEWDRATALEQVLRARHRALPPAVLPATSAEQIARQEAAEREIRAFRTERGLFRDPQDLRGYRFVDMPAHLAPLTWLGVPDDLTSVDRATEDAVRYVPQPHPGLPFFPYADALDPRLGICHEGVHAQQLAFSWQHPNPVRRHFYDSTPNEGIAFHQEELLLSAGLFDDAPHSALTIVGFLRLRALRAEVDIGLANGDLTIEEATDRLDVVLGDRGTAWEEAVFFAGNPGQALSYQVGKLQINELIAELPGDVALADFHRRLWREGNVPLALQRWELLGRRDHLDRADALAGARQSPTATK</sequence>
<dbReference type="Pfam" id="PF05960">
    <property type="entry name" value="DUF885"/>
    <property type="match status" value="1"/>
</dbReference>
<proteinExistence type="predicted"/>
<comment type="caution">
    <text evidence="1">The sequence shown here is derived from an EMBL/GenBank/DDBJ whole genome shotgun (WGS) entry which is preliminary data.</text>
</comment>
<dbReference type="Proteomes" id="UP000656881">
    <property type="component" value="Unassembled WGS sequence"/>
</dbReference>
<gene>
    <name evidence="1" type="ORF">GCM10012286_42260</name>
</gene>
<keyword evidence="2" id="KW-1185">Reference proteome</keyword>
<reference evidence="2" key="1">
    <citation type="journal article" date="2019" name="Int. J. Syst. Evol. Microbiol.">
        <title>The Global Catalogue of Microorganisms (GCM) 10K type strain sequencing project: providing services to taxonomists for standard genome sequencing and annotation.</title>
        <authorList>
            <consortium name="The Broad Institute Genomics Platform"/>
            <consortium name="The Broad Institute Genome Sequencing Center for Infectious Disease"/>
            <person name="Wu L."/>
            <person name="Ma J."/>
        </authorList>
    </citation>
    <scope>NUCLEOTIDE SEQUENCE [LARGE SCALE GENOMIC DNA]</scope>
    <source>
        <strain evidence="2">CGMCC 4.7349</strain>
    </source>
</reference>
<protein>
    <recommendedName>
        <fullName evidence="3">DUF885 domain-containing protein</fullName>
    </recommendedName>
</protein>
<organism evidence="1 2">
    <name type="scientific">Streptomyces lasiicapitis</name>
    <dbReference type="NCBI Taxonomy" id="1923961"/>
    <lineage>
        <taxon>Bacteria</taxon>
        <taxon>Bacillati</taxon>
        <taxon>Actinomycetota</taxon>
        <taxon>Actinomycetes</taxon>
        <taxon>Kitasatosporales</taxon>
        <taxon>Streptomycetaceae</taxon>
        <taxon>Streptomyces</taxon>
    </lineage>
</organism>
<accession>A0ABQ2M7V6</accession>
<evidence type="ECO:0000313" key="1">
    <source>
        <dbReference type="EMBL" id="GGO47901.1"/>
    </source>
</evidence>
<dbReference type="EMBL" id="BMNG01000009">
    <property type="protein sequence ID" value="GGO47901.1"/>
    <property type="molecule type" value="Genomic_DNA"/>
</dbReference>
<dbReference type="RefSeq" id="WP_189175172.1">
    <property type="nucleotide sequence ID" value="NZ_BMNG01000009.1"/>
</dbReference>
<evidence type="ECO:0008006" key="3">
    <source>
        <dbReference type="Google" id="ProtNLM"/>
    </source>
</evidence>